<keyword evidence="1" id="KW-1015">Disulfide bond</keyword>
<feature type="domain" description="Ig-like" evidence="3">
    <location>
        <begin position="140"/>
        <end position="209"/>
    </location>
</feature>
<evidence type="ECO:0000313" key="4">
    <source>
        <dbReference type="EnsemblMetazoa" id="AALFPA23_003480.P3861"/>
    </source>
</evidence>
<name>A0ABM1XWC0_AEDAL</name>
<protein>
    <recommendedName>
        <fullName evidence="3">Ig-like domain-containing protein</fullName>
    </recommendedName>
</protein>
<reference evidence="4" key="2">
    <citation type="submission" date="2025-05" db="UniProtKB">
        <authorList>
            <consortium name="EnsemblMetazoa"/>
        </authorList>
    </citation>
    <scope>IDENTIFICATION</scope>
    <source>
        <strain evidence="4">Foshan</strain>
    </source>
</reference>
<feature type="compositionally biased region" description="Basic residues" evidence="2">
    <location>
        <begin position="217"/>
        <end position="226"/>
    </location>
</feature>
<feature type="region of interest" description="Disordered" evidence="2">
    <location>
        <begin position="217"/>
        <end position="245"/>
    </location>
</feature>
<dbReference type="PANTHER" id="PTHR21261">
    <property type="entry name" value="BEAT PROTEIN"/>
    <property type="match status" value="1"/>
</dbReference>
<reference evidence="5" key="1">
    <citation type="journal article" date="2015" name="Proc. Natl. Acad. Sci. U.S.A.">
        <title>Genome sequence of the Asian Tiger mosquito, Aedes albopictus, reveals insights into its biology, genetics, and evolution.</title>
        <authorList>
            <person name="Chen X.G."/>
            <person name="Jiang X."/>
            <person name="Gu J."/>
            <person name="Xu M."/>
            <person name="Wu Y."/>
            <person name="Deng Y."/>
            <person name="Zhang C."/>
            <person name="Bonizzoni M."/>
            <person name="Dermauw W."/>
            <person name="Vontas J."/>
            <person name="Armbruster P."/>
            <person name="Huang X."/>
            <person name="Yang Y."/>
            <person name="Zhang H."/>
            <person name="He W."/>
            <person name="Peng H."/>
            <person name="Liu Y."/>
            <person name="Wu K."/>
            <person name="Chen J."/>
            <person name="Lirakis M."/>
            <person name="Topalis P."/>
            <person name="Van Leeuwen T."/>
            <person name="Hall A.B."/>
            <person name="Jiang X."/>
            <person name="Thorpe C."/>
            <person name="Mueller R.L."/>
            <person name="Sun C."/>
            <person name="Waterhouse R.M."/>
            <person name="Yan G."/>
            <person name="Tu Z.J."/>
            <person name="Fang X."/>
            <person name="James A.A."/>
        </authorList>
    </citation>
    <scope>NUCLEOTIDE SEQUENCE [LARGE SCALE GENOMIC DNA]</scope>
    <source>
        <strain evidence="5">Foshan</strain>
    </source>
</reference>
<evidence type="ECO:0000313" key="5">
    <source>
        <dbReference type="Proteomes" id="UP000069940"/>
    </source>
</evidence>
<evidence type="ECO:0000256" key="1">
    <source>
        <dbReference type="ARBA" id="ARBA00023157"/>
    </source>
</evidence>
<organism evidence="4 5">
    <name type="scientific">Aedes albopictus</name>
    <name type="common">Asian tiger mosquito</name>
    <name type="synonym">Stegomyia albopicta</name>
    <dbReference type="NCBI Taxonomy" id="7160"/>
    <lineage>
        <taxon>Eukaryota</taxon>
        <taxon>Metazoa</taxon>
        <taxon>Ecdysozoa</taxon>
        <taxon>Arthropoda</taxon>
        <taxon>Hexapoda</taxon>
        <taxon>Insecta</taxon>
        <taxon>Pterygota</taxon>
        <taxon>Neoptera</taxon>
        <taxon>Endopterygota</taxon>
        <taxon>Diptera</taxon>
        <taxon>Nematocera</taxon>
        <taxon>Culicoidea</taxon>
        <taxon>Culicidae</taxon>
        <taxon>Culicinae</taxon>
        <taxon>Aedini</taxon>
        <taxon>Aedes</taxon>
        <taxon>Stegomyia</taxon>
    </lineage>
</organism>
<dbReference type="InterPro" id="IPR007110">
    <property type="entry name" value="Ig-like_dom"/>
</dbReference>
<keyword evidence="5" id="KW-1185">Reference proteome</keyword>
<evidence type="ECO:0000256" key="2">
    <source>
        <dbReference type="SAM" id="MobiDB-lite"/>
    </source>
</evidence>
<dbReference type="Proteomes" id="UP000069940">
    <property type="component" value="Unassembled WGS sequence"/>
</dbReference>
<dbReference type="GeneID" id="134288000"/>
<dbReference type="PROSITE" id="PS50835">
    <property type="entry name" value="IG_LIKE"/>
    <property type="match status" value="2"/>
</dbReference>
<dbReference type="EnsemblMetazoa" id="AALFPA23_003480.R3861">
    <property type="protein sequence ID" value="AALFPA23_003480.P3861"/>
    <property type="gene ID" value="AALFPA23_003480"/>
</dbReference>
<dbReference type="SUPFAM" id="SSF48726">
    <property type="entry name" value="Immunoglobulin"/>
    <property type="match status" value="2"/>
</dbReference>
<dbReference type="Pfam" id="PF08205">
    <property type="entry name" value="C2-set_2"/>
    <property type="match status" value="1"/>
</dbReference>
<dbReference type="InterPro" id="IPR036179">
    <property type="entry name" value="Ig-like_dom_sf"/>
</dbReference>
<proteinExistence type="predicted"/>
<feature type="domain" description="Ig-like" evidence="3">
    <location>
        <begin position="17"/>
        <end position="122"/>
    </location>
</feature>
<dbReference type="InterPro" id="IPR013162">
    <property type="entry name" value="CD80_C2-set"/>
</dbReference>
<sequence>MSSANIDTAASQQIFLPKLDGQSVVNVQLSVKKYVERGSEVALYCENDAAPDILYKVTFLKSGNKIFEYIKGRSPPYRNFSIAGAEIDWKKVNPSTLTLKNVDYEASGSYYCEVSTDTPIFTKASNDEPMHVMLPQKGPPSIEFAKKQLYYGDMLVANCTTSRAKPAPHITWLINGKQTPTHYRLSTMERRNPQTTLTFKRCGGSHVEDKYVRQLHHTPKGGHRSKQQQLQQLPGGGSPPDKQQLTMPSLVTSQSALYHGKVIVGTSGIGVSSAGGAGTTSHTLKELKAVAKGN</sequence>
<dbReference type="Gene3D" id="2.60.40.10">
    <property type="entry name" value="Immunoglobulins"/>
    <property type="match status" value="2"/>
</dbReference>
<evidence type="ECO:0000259" key="3">
    <source>
        <dbReference type="PROSITE" id="PS50835"/>
    </source>
</evidence>
<dbReference type="RefSeq" id="XP_062707462.1">
    <property type="nucleotide sequence ID" value="XM_062851478.1"/>
</dbReference>
<dbReference type="PANTHER" id="PTHR21261:SF3">
    <property type="entry name" value="BEATEN PATH VII"/>
    <property type="match status" value="1"/>
</dbReference>
<dbReference type="InterPro" id="IPR013783">
    <property type="entry name" value="Ig-like_fold"/>
</dbReference>
<accession>A0ABM1XWC0</accession>